<evidence type="ECO:0000313" key="1">
    <source>
        <dbReference type="EMBL" id="EJX09292.1"/>
    </source>
</evidence>
<protein>
    <submittedName>
        <fullName evidence="1">Uncharacterized protein</fullName>
    </submittedName>
</protein>
<proteinExistence type="predicted"/>
<name>J9GMP1_9ZZZZ</name>
<comment type="caution">
    <text evidence="1">The sequence shown here is derived from an EMBL/GenBank/DDBJ whole genome shotgun (WGS) entry which is preliminary data.</text>
</comment>
<dbReference type="AlphaFoldDB" id="J9GMP1"/>
<dbReference type="EMBL" id="AMCI01000425">
    <property type="protein sequence ID" value="EJX09292.1"/>
    <property type="molecule type" value="Genomic_DNA"/>
</dbReference>
<sequence length="41" mass="5001">MDLRPSYIPLSHYTPRWYDPPFPPSHFPEHEAHIPYLERLP</sequence>
<reference evidence="1" key="1">
    <citation type="journal article" date="2012" name="PLoS ONE">
        <title>Gene sets for utilization of primary and secondary nutrition supplies in the distal gut of endangered iberian lynx.</title>
        <authorList>
            <person name="Alcaide M."/>
            <person name="Messina E."/>
            <person name="Richter M."/>
            <person name="Bargiela R."/>
            <person name="Peplies J."/>
            <person name="Huws S.A."/>
            <person name="Newbold C.J."/>
            <person name="Golyshin P.N."/>
            <person name="Simon M.A."/>
            <person name="Lopez G."/>
            <person name="Yakimov M.M."/>
            <person name="Ferrer M."/>
        </authorList>
    </citation>
    <scope>NUCLEOTIDE SEQUENCE</scope>
</reference>
<gene>
    <name evidence="1" type="ORF">EVA_02597</name>
</gene>
<accession>J9GMP1</accession>
<organism evidence="1">
    <name type="scientific">gut metagenome</name>
    <dbReference type="NCBI Taxonomy" id="749906"/>
    <lineage>
        <taxon>unclassified sequences</taxon>
        <taxon>metagenomes</taxon>
        <taxon>organismal metagenomes</taxon>
    </lineage>
</organism>